<evidence type="ECO:0000313" key="2">
    <source>
        <dbReference type="EMBL" id="KAF6162421.1"/>
    </source>
</evidence>
<organism evidence="2 3">
    <name type="scientific">Kingdonia uniflora</name>
    <dbReference type="NCBI Taxonomy" id="39325"/>
    <lineage>
        <taxon>Eukaryota</taxon>
        <taxon>Viridiplantae</taxon>
        <taxon>Streptophyta</taxon>
        <taxon>Embryophyta</taxon>
        <taxon>Tracheophyta</taxon>
        <taxon>Spermatophyta</taxon>
        <taxon>Magnoliopsida</taxon>
        <taxon>Ranunculales</taxon>
        <taxon>Circaeasteraceae</taxon>
        <taxon>Kingdonia</taxon>
    </lineage>
</organism>
<comment type="caution">
    <text evidence="2">The sequence shown here is derived from an EMBL/GenBank/DDBJ whole genome shotgun (WGS) entry which is preliminary data.</text>
</comment>
<dbReference type="OrthoDB" id="1935611at2759"/>
<sequence length="283" mass="31749">MEVLGILFDDKVRLKEIGLHTKCNDSILTYLAFGDDLLIFFDGAHSSANSIKVCFELFTELTGLEVKHNKSKLYCSEVNDNTKIAISDALGIGMGSLPVKYLGLPLLSSGLIKGDCQQLIERLIGRIYSWQNRLEQHFKYDSTIFLSAPVSNILVNSLWSIYQHLKNMLGREITEEIESTCINRHEADLVIWTPSQDGVYKVASTYEALRDKIDKVDWFELCWGDMASPRSKFTTFKALKGALAIGDKMVQMNIVQVAYCTICGQLGENGPHLFMECILAAEC</sequence>
<evidence type="ECO:0000259" key="1">
    <source>
        <dbReference type="Pfam" id="PF13966"/>
    </source>
</evidence>
<dbReference type="AlphaFoldDB" id="A0A7J7N5E0"/>
<dbReference type="Proteomes" id="UP000541444">
    <property type="component" value="Unassembled WGS sequence"/>
</dbReference>
<keyword evidence="3" id="KW-1185">Reference proteome</keyword>
<dbReference type="Pfam" id="PF13966">
    <property type="entry name" value="zf-RVT"/>
    <property type="match status" value="1"/>
</dbReference>
<feature type="domain" description="Reverse transcriptase zinc-binding" evidence="1">
    <location>
        <begin position="200"/>
        <end position="282"/>
    </location>
</feature>
<dbReference type="PANTHER" id="PTHR33116:SF84">
    <property type="entry name" value="RNA-DIRECTED DNA POLYMERASE"/>
    <property type="match status" value="1"/>
</dbReference>
<proteinExistence type="predicted"/>
<protein>
    <recommendedName>
        <fullName evidence="1">Reverse transcriptase zinc-binding domain-containing protein</fullName>
    </recommendedName>
</protein>
<dbReference type="InterPro" id="IPR026960">
    <property type="entry name" value="RVT-Znf"/>
</dbReference>
<gene>
    <name evidence="2" type="ORF">GIB67_017309</name>
</gene>
<reference evidence="2 3" key="1">
    <citation type="journal article" date="2020" name="IScience">
        <title>Genome Sequencing of the Endangered Kingdonia uniflora (Circaeasteraceae, Ranunculales) Reveals Potential Mechanisms of Evolutionary Specialization.</title>
        <authorList>
            <person name="Sun Y."/>
            <person name="Deng T."/>
            <person name="Zhang A."/>
            <person name="Moore M.J."/>
            <person name="Landis J.B."/>
            <person name="Lin N."/>
            <person name="Zhang H."/>
            <person name="Zhang X."/>
            <person name="Huang J."/>
            <person name="Zhang X."/>
            <person name="Sun H."/>
            <person name="Wang H."/>
        </authorList>
    </citation>
    <scope>NUCLEOTIDE SEQUENCE [LARGE SCALE GENOMIC DNA]</scope>
    <source>
        <strain evidence="2">TB1705</strain>
        <tissue evidence="2">Leaf</tissue>
    </source>
</reference>
<accession>A0A7J7N5E0</accession>
<dbReference type="EMBL" id="JACGCM010001029">
    <property type="protein sequence ID" value="KAF6162421.1"/>
    <property type="molecule type" value="Genomic_DNA"/>
</dbReference>
<dbReference type="PANTHER" id="PTHR33116">
    <property type="entry name" value="REVERSE TRANSCRIPTASE ZINC-BINDING DOMAIN-CONTAINING PROTEIN-RELATED-RELATED"/>
    <property type="match status" value="1"/>
</dbReference>
<name>A0A7J7N5E0_9MAGN</name>
<evidence type="ECO:0000313" key="3">
    <source>
        <dbReference type="Proteomes" id="UP000541444"/>
    </source>
</evidence>